<dbReference type="OrthoDB" id="424426at2"/>
<organism evidence="1 2">
    <name type="scientific">Azoarcus indigens</name>
    <dbReference type="NCBI Taxonomy" id="29545"/>
    <lineage>
        <taxon>Bacteria</taxon>
        <taxon>Pseudomonadati</taxon>
        <taxon>Pseudomonadota</taxon>
        <taxon>Betaproteobacteria</taxon>
        <taxon>Rhodocyclales</taxon>
        <taxon>Zoogloeaceae</taxon>
        <taxon>Azoarcus</taxon>
    </lineage>
</organism>
<evidence type="ECO:0000313" key="2">
    <source>
        <dbReference type="Proteomes" id="UP000295129"/>
    </source>
</evidence>
<gene>
    <name evidence="1" type="ORF">C7389_12828</name>
</gene>
<keyword evidence="2" id="KW-1185">Reference proteome</keyword>
<dbReference type="SUPFAM" id="SSF52833">
    <property type="entry name" value="Thioredoxin-like"/>
    <property type="match status" value="1"/>
</dbReference>
<dbReference type="Proteomes" id="UP000295129">
    <property type="component" value="Unassembled WGS sequence"/>
</dbReference>
<dbReference type="Pfam" id="PF07845">
    <property type="entry name" value="DUF1636"/>
    <property type="match status" value="1"/>
</dbReference>
<dbReference type="EMBL" id="SNVV01000028">
    <property type="protein sequence ID" value="TDN46034.1"/>
    <property type="molecule type" value="Genomic_DNA"/>
</dbReference>
<dbReference type="AlphaFoldDB" id="A0A4R6DNC9"/>
<dbReference type="RefSeq" id="WP_133594798.1">
    <property type="nucleotide sequence ID" value="NZ_SNVV01000028.1"/>
</dbReference>
<proteinExistence type="predicted"/>
<dbReference type="CDD" id="cd02980">
    <property type="entry name" value="TRX_Fd_family"/>
    <property type="match status" value="1"/>
</dbReference>
<protein>
    <submittedName>
        <fullName evidence="1">Putative metal-binding protein</fullName>
    </submittedName>
</protein>
<reference evidence="1 2" key="1">
    <citation type="submission" date="2019-03" db="EMBL/GenBank/DDBJ databases">
        <title>Genomic Encyclopedia of Type Strains, Phase IV (KMG-IV): sequencing the most valuable type-strain genomes for metagenomic binning, comparative biology and taxonomic classification.</title>
        <authorList>
            <person name="Goeker M."/>
        </authorList>
    </citation>
    <scope>NUCLEOTIDE SEQUENCE [LARGE SCALE GENOMIC DNA]</scope>
    <source>
        <strain evidence="1 2">DSM 12121</strain>
    </source>
</reference>
<name>A0A4R6DNC9_9RHOO</name>
<sequence>MSPTTITVCATCGYDAQAPDAPRRGSRFAAAVEQALAERGDAARQLRLRRTNCLMACKRGCAALVRAPGKYAYVIGDLAADPAGGSSADRQAADTLIAFAAGHQASADGVVPYKQWPEGIKGRFIARTPPPDEG</sequence>
<accession>A0A4R6DNC9</accession>
<evidence type="ECO:0000313" key="1">
    <source>
        <dbReference type="EMBL" id="TDN46034.1"/>
    </source>
</evidence>
<dbReference type="InterPro" id="IPR012863">
    <property type="entry name" value="DUF1636"/>
</dbReference>
<comment type="caution">
    <text evidence="1">The sequence shown here is derived from an EMBL/GenBank/DDBJ whole genome shotgun (WGS) entry which is preliminary data.</text>
</comment>
<dbReference type="InterPro" id="IPR036249">
    <property type="entry name" value="Thioredoxin-like_sf"/>
</dbReference>